<evidence type="ECO:0000313" key="3">
    <source>
        <dbReference type="EMBL" id="EEC43791.1"/>
    </source>
</evidence>
<dbReference type="OrthoDB" id="41906at2759"/>
<dbReference type="Gene3D" id="3.40.50.720">
    <property type="entry name" value="NAD(P)-binding Rossmann-like Domain"/>
    <property type="match status" value="1"/>
</dbReference>
<reference evidence="3 4" key="1">
    <citation type="journal article" date="2008" name="Nature">
        <title>The Phaeodactylum genome reveals the evolutionary history of diatom genomes.</title>
        <authorList>
            <person name="Bowler C."/>
            <person name="Allen A.E."/>
            <person name="Badger J.H."/>
            <person name="Grimwood J."/>
            <person name="Jabbari K."/>
            <person name="Kuo A."/>
            <person name="Maheswari U."/>
            <person name="Martens C."/>
            <person name="Maumus F."/>
            <person name="Otillar R.P."/>
            <person name="Rayko E."/>
            <person name="Salamov A."/>
            <person name="Vandepoele K."/>
            <person name="Beszteri B."/>
            <person name="Gruber A."/>
            <person name="Heijde M."/>
            <person name="Katinka M."/>
            <person name="Mock T."/>
            <person name="Valentin K."/>
            <person name="Verret F."/>
            <person name="Berges J.A."/>
            <person name="Brownlee C."/>
            <person name="Cadoret J.P."/>
            <person name="Chiovitti A."/>
            <person name="Choi C.J."/>
            <person name="Coesel S."/>
            <person name="De Martino A."/>
            <person name="Detter J.C."/>
            <person name="Durkin C."/>
            <person name="Falciatore A."/>
            <person name="Fournet J."/>
            <person name="Haruta M."/>
            <person name="Huysman M.J."/>
            <person name="Jenkins B.D."/>
            <person name="Jiroutova K."/>
            <person name="Jorgensen R.E."/>
            <person name="Joubert Y."/>
            <person name="Kaplan A."/>
            <person name="Kroger N."/>
            <person name="Kroth P.G."/>
            <person name="La Roche J."/>
            <person name="Lindquist E."/>
            <person name="Lommer M."/>
            <person name="Martin-Jezequel V."/>
            <person name="Lopez P.J."/>
            <person name="Lucas S."/>
            <person name="Mangogna M."/>
            <person name="McGinnis K."/>
            <person name="Medlin L.K."/>
            <person name="Montsant A."/>
            <person name="Oudot-Le Secq M.P."/>
            <person name="Napoli C."/>
            <person name="Obornik M."/>
            <person name="Parker M.S."/>
            <person name="Petit J.L."/>
            <person name="Porcel B.M."/>
            <person name="Poulsen N."/>
            <person name="Robison M."/>
            <person name="Rychlewski L."/>
            <person name="Rynearson T.A."/>
            <person name="Schmutz J."/>
            <person name="Shapiro H."/>
            <person name="Siaut M."/>
            <person name="Stanley M."/>
            <person name="Sussman M.R."/>
            <person name="Taylor A.R."/>
            <person name="Vardi A."/>
            <person name="von Dassow P."/>
            <person name="Vyverman W."/>
            <person name="Willis A."/>
            <person name="Wyrwicz L.S."/>
            <person name="Rokhsar D.S."/>
            <person name="Weissenbach J."/>
            <person name="Armbrust E.V."/>
            <person name="Green B.R."/>
            <person name="Van de Peer Y."/>
            <person name="Grigoriev I.V."/>
        </authorList>
    </citation>
    <scope>NUCLEOTIDE SEQUENCE [LARGE SCALE GENOMIC DNA]</scope>
    <source>
        <strain evidence="3 4">CCAP 1055/1</strain>
    </source>
</reference>
<dbReference type="PaxDb" id="2850-Phatr49854"/>
<dbReference type="EMBL" id="CM000627">
    <property type="protein sequence ID" value="EEC43791.1"/>
    <property type="molecule type" value="Genomic_DNA"/>
</dbReference>
<evidence type="ECO:0000313" key="4">
    <source>
        <dbReference type="Proteomes" id="UP000000759"/>
    </source>
</evidence>
<dbReference type="InterPro" id="IPR008030">
    <property type="entry name" value="NmrA-like"/>
</dbReference>
<dbReference type="Pfam" id="PF05368">
    <property type="entry name" value="NmrA"/>
    <property type="match status" value="1"/>
</dbReference>
<gene>
    <name evidence="3" type="ORF">PHATRDRAFT_49854</name>
</gene>
<dbReference type="AlphaFoldDB" id="B7GC31"/>
<feature type="domain" description="NmrA-like" evidence="2">
    <location>
        <begin position="99"/>
        <end position="212"/>
    </location>
</feature>
<feature type="region of interest" description="Disordered" evidence="1">
    <location>
        <begin position="50"/>
        <end position="92"/>
    </location>
</feature>
<dbReference type="RefSeq" id="XP_002184732.1">
    <property type="nucleotide sequence ID" value="XM_002184696.1"/>
</dbReference>
<dbReference type="KEGG" id="pti:PHATRDRAFT_49854"/>
<evidence type="ECO:0000256" key="1">
    <source>
        <dbReference type="SAM" id="MobiDB-lite"/>
    </source>
</evidence>
<organism evidence="3 4">
    <name type="scientific">Phaeodactylum tricornutum (strain CCAP 1055/1)</name>
    <dbReference type="NCBI Taxonomy" id="556484"/>
    <lineage>
        <taxon>Eukaryota</taxon>
        <taxon>Sar</taxon>
        <taxon>Stramenopiles</taxon>
        <taxon>Ochrophyta</taxon>
        <taxon>Bacillariophyta</taxon>
        <taxon>Bacillariophyceae</taxon>
        <taxon>Bacillariophycidae</taxon>
        <taxon>Naviculales</taxon>
        <taxon>Phaeodactylaceae</taxon>
        <taxon>Phaeodactylum</taxon>
    </lineage>
</organism>
<reference evidence="4" key="2">
    <citation type="submission" date="2008-08" db="EMBL/GenBank/DDBJ databases">
        <authorList>
            <consortium name="Diatom Consortium"/>
            <person name="Grigoriev I."/>
            <person name="Grimwood J."/>
            <person name="Kuo A."/>
            <person name="Otillar R.P."/>
            <person name="Salamov A."/>
            <person name="Detter J.C."/>
            <person name="Lindquist E."/>
            <person name="Shapiro H."/>
            <person name="Lucas S."/>
            <person name="Glavina del Rio T."/>
            <person name="Pitluck S."/>
            <person name="Rokhsar D."/>
            <person name="Bowler C."/>
        </authorList>
    </citation>
    <scope>GENOME REANNOTATION</scope>
    <source>
        <strain evidence="4">CCAP 1055/1</strain>
    </source>
</reference>
<dbReference type="Proteomes" id="UP000000759">
    <property type="component" value="Chromosome 25"/>
</dbReference>
<dbReference type="InterPro" id="IPR036291">
    <property type="entry name" value="NAD(P)-bd_dom_sf"/>
</dbReference>
<sequence length="292" mass="32496">MDNLELRMALNSEIAAQALTDDLKNRNAPMQLEKKKQTIANTTQTEWNIGSSVADSGSSGGGRFREHWPEHLPQPPSQRKLNAEELSAAESSKNPNMPKVIVFNANTHEGSSMVRVLSEKGLHVVAIVRIVTSRNTKNLMKLRNVEIKVADLNNKDTVMMAAKGCSQAFLLTKYWERFENPIEEQMAQVVLAASATVGIKRLVLATFEDTHELRTRGRKSQLMPTPEGKIYPNFEPMNSINTAAKKLGVQVSHMFTSFLDEPNSKKSLILIRGENGKILSQPYIQDTPGSKQ</sequence>
<accession>B7GC31</accession>
<dbReference type="HOGENOM" id="CLU_954619_0_0_1"/>
<proteinExistence type="predicted"/>
<name>B7GC31_PHATC</name>
<dbReference type="GeneID" id="7198493"/>
<protein>
    <recommendedName>
        <fullName evidence="2">NmrA-like domain-containing protein</fullName>
    </recommendedName>
</protein>
<keyword evidence="4" id="KW-1185">Reference proteome</keyword>
<dbReference type="SUPFAM" id="SSF51735">
    <property type="entry name" value="NAD(P)-binding Rossmann-fold domains"/>
    <property type="match status" value="1"/>
</dbReference>
<dbReference type="InParanoid" id="B7GC31"/>
<evidence type="ECO:0000259" key="2">
    <source>
        <dbReference type="Pfam" id="PF05368"/>
    </source>
</evidence>